<sequence>MNDHAAYSSARTSKLNVLGLGEVDAAVYQILLQTPHRAPDDLADHLNTSSEAICRALGNLERLSLVRPSPKHPGAHRSVSPEVGLAALLDKHEADLVKRYREVDETRRAINSLAADYAQWRAARSKGETEIIDTIDDGHDQLENLTAGAQSEILSFRPGVFSTGAMDVCRAVDTDRIKPQVKRRTLYLDSINNSADGTGYVRQLIAGGADVRVTPVLPSFMVVFDARVAVLPVDVAEPRRVMVIRSEGVLSVLIDHFEQVWSGALPFGSAEAEPDATPASELSATELAVLKMLASGFTDEAVARRLDVSLRTVRRMMSRLMKMLGTRSRFETGARAAERGWI</sequence>
<name>A0ABU2JAA9_9ACTN</name>
<dbReference type="SUPFAM" id="SSF46894">
    <property type="entry name" value="C-terminal effector domain of the bipartite response regulators"/>
    <property type="match status" value="1"/>
</dbReference>
<dbReference type="InterPro" id="IPR036390">
    <property type="entry name" value="WH_DNA-bd_sf"/>
</dbReference>
<evidence type="ECO:0000313" key="3">
    <source>
        <dbReference type="Proteomes" id="UP001183176"/>
    </source>
</evidence>
<dbReference type="PRINTS" id="PR00038">
    <property type="entry name" value="HTHLUXR"/>
</dbReference>
<dbReference type="Proteomes" id="UP001183176">
    <property type="component" value="Unassembled WGS sequence"/>
</dbReference>
<feature type="domain" description="HTH luxR-type" evidence="1">
    <location>
        <begin position="275"/>
        <end position="340"/>
    </location>
</feature>
<dbReference type="InterPro" id="IPR051797">
    <property type="entry name" value="TrmB-like"/>
</dbReference>
<dbReference type="SMART" id="SM00421">
    <property type="entry name" value="HTH_LUXR"/>
    <property type="match status" value="1"/>
</dbReference>
<evidence type="ECO:0000259" key="1">
    <source>
        <dbReference type="PROSITE" id="PS50043"/>
    </source>
</evidence>
<dbReference type="InterPro" id="IPR036388">
    <property type="entry name" value="WH-like_DNA-bd_sf"/>
</dbReference>
<dbReference type="SUPFAM" id="SSF46785">
    <property type="entry name" value="Winged helix' DNA-binding domain"/>
    <property type="match status" value="1"/>
</dbReference>
<dbReference type="InterPro" id="IPR000792">
    <property type="entry name" value="Tscrpt_reg_LuxR_C"/>
</dbReference>
<evidence type="ECO:0000313" key="2">
    <source>
        <dbReference type="EMBL" id="MDT0261929.1"/>
    </source>
</evidence>
<proteinExistence type="predicted"/>
<dbReference type="Pfam" id="PF01978">
    <property type="entry name" value="TrmB"/>
    <property type="match status" value="1"/>
</dbReference>
<accession>A0ABU2JAA9</accession>
<dbReference type="RefSeq" id="WP_311423081.1">
    <property type="nucleotide sequence ID" value="NZ_JAVREH010000011.1"/>
</dbReference>
<keyword evidence="3" id="KW-1185">Reference proteome</keyword>
<comment type="caution">
    <text evidence="2">The sequence shown here is derived from an EMBL/GenBank/DDBJ whole genome shotgun (WGS) entry which is preliminary data.</text>
</comment>
<gene>
    <name evidence="2" type="ORF">RM423_11025</name>
</gene>
<dbReference type="PANTHER" id="PTHR34293">
    <property type="entry name" value="HTH-TYPE TRANSCRIPTIONAL REGULATOR TRMBL2"/>
    <property type="match status" value="1"/>
</dbReference>
<dbReference type="Pfam" id="PF00196">
    <property type="entry name" value="GerE"/>
    <property type="match status" value="1"/>
</dbReference>
<protein>
    <submittedName>
        <fullName evidence="2">Helix-turn-helix transcriptional regulator</fullName>
    </submittedName>
</protein>
<dbReference type="PANTHER" id="PTHR34293:SF1">
    <property type="entry name" value="HTH-TYPE TRANSCRIPTIONAL REGULATOR TRMBL2"/>
    <property type="match status" value="1"/>
</dbReference>
<dbReference type="EMBL" id="JAVREH010000011">
    <property type="protein sequence ID" value="MDT0261929.1"/>
    <property type="molecule type" value="Genomic_DNA"/>
</dbReference>
<dbReference type="InterPro" id="IPR016032">
    <property type="entry name" value="Sig_transdc_resp-reg_C-effctor"/>
</dbReference>
<dbReference type="Gene3D" id="1.10.10.10">
    <property type="entry name" value="Winged helix-like DNA-binding domain superfamily/Winged helix DNA-binding domain"/>
    <property type="match status" value="2"/>
</dbReference>
<dbReference type="InterPro" id="IPR002831">
    <property type="entry name" value="Tscrpt_reg_TrmB_N"/>
</dbReference>
<organism evidence="2 3">
    <name type="scientific">Jatrophihabitans lederbergiae</name>
    <dbReference type="NCBI Taxonomy" id="3075547"/>
    <lineage>
        <taxon>Bacteria</taxon>
        <taxon>Bacillati</taxon>
        <taxon>Actinomycetota</taxon>
        <taxon>Actinomycetes</taxon>
        <taxon>Jatrophihabitantales</taxon>
        <taxon>Jatrophihabitantaceae</taxon>
        <taxon>Jatrophihabitans</taxon>
    </lineage>
</organism>
<dbReference type="PROSITE" id="PS50043">
    <property type="entry name" value="HTH_LUXR_2"/>
    <property type="match status" value="1"/>
</dbReference>
<reference evidence="3" key="1">
    <citation type="submission" date="2023-07" db="EMBL/GenBank/DDBJ databases">
        <title>30 novel species of actinomycetes from the DSMZ collection.</title>
        <authorList>
            <person name="Nouioui I."/>
        </authorList>
    </citation>
    <scope>NUCLEOTIDE SEQUENCE [LARGE SCALE GENOMIC DNA]</scope>
    <source>
        <strain evidence="3">DSM 44399</strain>
    </source>
</reference>